<evidence type="ECO:0000313" key="1">
    <source>
        <dbReference type="EMBL" id="KAJ2877954.1"/>
    </source>
</evidence>
<accession>A0ACC1LSU8</accession>
<comment type="caution">
    <text evidence="1">The sequence shown here is derived from an EMBL/GenBank/DDBJ whole genome shotgun (WGS) entry which is preliminary data.</text>
</comment>
<protein>
    <submittedName>
        <fullName evidence="1">Uncharacterized protein</fullName>
    </submittedName>
</protein>
<sequence>MRVAVLGASRNTGKAFVEQALEKDIQITVLARTPEKLPFTEAQLDKIRVIKGDALVKEDVAKTIVGADIIICSLGAKLEGMSISGDIGVEEAGIKNLIETIKEAKAVTAPRLIMISSTGVSGNYDVPYVFRPFYSYLLAKPHSHKEVAEAAIKASELPYTIV</sequence>
<gene>
    <name evidence="1" type="ORF">IWW38_006442</name>
</gene>
<dbReference type="Proteomes" id="UP001139981">
    <property type="component" value="Unassembled WGS sequence"/>
</dbReference>
<name>A0ACC1LSU8_9FUNG</name>
<reference evidence="1" key="1">
    <citation type="submission" date="2022-07" db="EMBL/GenBank/DDBJ databases">
        <title>Phylogenomic reconstructions and comparative analyses of Kickxellomycotina fungi.</title>
        <authorList>
            <person name="Reynolds N.K."/>
            <person name="Stajich J.E."/>
            <person name="Barry K."/>
            <person name="Grigoriev I.V."/>
            <person name="Crous P."/>
            <person name="Smith M.E."/>
        </authorList>
    </citation>
    <scope>NUCLEOTIDE SEQUENCE</scope>
    <source>
        <strain evidence="1">CBS 190363</strain>
    </source>
</reference>
<keyword evidence="2" id="KW-1185">Reference proteome</keyword>
<organism evidence="1 2">
    <name type="scientific">Coemansia aciculifera</name>
    <dbReference type="NCBI Taxonomy" id="417176"/>
    <lineage>
        <taxon>Eukaryota</taxon>
        <taxon>Fungi</taxon>
        <taxon>Fungi incertae sedis</taxon>
        <taxon>Zoopagomycota</taxon>
        <taxon>Kickxellomycotina</taxon>
        <taxon>Kickxellomycetes</taxon>
        <taxon>Kickxellales</taxon>
        <taxon>Kickxellaceae</taxon>
        <taxon>Coemansia</taxon>
    </lineage>
</organism>
<proteinExistence type="predicted"/>
<feature type="non-terminal residue" evidence="1">
    <location>
        <position position="162"/>
    </location>
</feature>
<dbReference type="EMBL" id="JANBVB010003672">
    <property type="protein sequence ID" value="KAJ2877954.1"/>
    <property type="molecule type" value="Genomic_DNA"/>
</dbReference>
<evidence type="ECO:0000313" key="2">
    <source>
        <dbReference type="Proteomes" id="UP001139981"/>
    </source>
</evidence>